<feature type="transmembrane region" description="Helical" evidence="1">
    <location>
        <begin position="50"/>
        <end position="71"/>
    </location>
</feature>
<accession>A0ABS2KX89</accession>
<gene>
    <name evidence="2" type="ORF">JOE42_003272</name>
</gene>
<sequence length="146" mass="15588">MPDTTRTDLQTATRSGIGRVLIALYALFSVAAASRSAVQIGTRFDDAPVAYLLSAFAALVYIVGTVCLARASVVSRRIATISCVVEIVGVLAVSIASYAVPQEFPEPTVWSHFGSGYLFIPVILPIAALWWLRRTDTGRSRTSPGA</sequence>
<keyword evidence="1" id="KW-0812">Transmembrane</keyword>
<keyword evidence="1" id="KW-1133">Transmembrane helix</keyword>
<evidence type="ECO:0008006" key="4">
    <source>
        <dbReference type="Google" id="ProtNLM"/>
    </source>
</evidence>
<protein>
    <recommendedName>
        <fullName evidence="4">Integral membrane protein</fullName>
    </recommendedName>
</protein>
<feature type="transmembrane region" description="Helical" evidence="1">
    <location>
        <begin position="78"/>
        <end position="100"/>
    </location>
</feature>
<dbReference type="Proteomes" id="UP000703038">
    <property type="component" value="Unassembled WGS sequence"/>
</dbReference>
<reference evidence="2 3" key="1">
    <citation type="submission" date="2021-01" db="EMBL/GenBank/DDBJ databases">
        <title>Genomics of switchgrass bacterial isolates.</title>
        <authorList>
            <person name="Shade A."/>
        </authorList>
    </citation>
    <scope>NUCLEOTIDE SEQUENCE [LARGE SCALE GENOMIC DNA]</scope>
    <source>
        <strain evidence="2 3">PvP111</strain>
    </source>
</reference>
<feature type="transmembrane region" description="Helical" evidence="1">
    <location>
        <begin position="112"/>
        <end position="132"/>
    </location>
</feature>
<feature type="transmembrane region" description="Helical" evidence="1">
    <location>
        <begin position="20"/>
        <end position="38"/>
    </location>
</feature>
<evidence type="ECO:0000256" key="1">
    <source>
        <dbReference type="SAM" id="Phobius"/>
    </source>
</evidence>
<dbReference type="RefSeq" id="WP_204869323.1">
    <property type="nucleotide sequence ID" value="NZ_JAFBBK010000001.1"/>
</dbReference>
<name>A0ABS2KX89_9NOCA</name>
<organism evidence="2 3">
    <name type="scientific">Rhodococcoides corynebacterioides</name>
    <dbReference type="NCBI Taxonomy" id="53972"/>
    <lineage>
        <taxon>Bacteria</taxon>
        <taxon>Bacillati</taxon>
        <taxon>Actinomycetota</taxon>
        <taxon>Actinomycetes</taxon>
        <taxon>Mycobacteriales</taxon>
        <taxon>Nocardiaceae</taxon>
        <taxon>Rhodococcoides</taxon>
    </lineage>
</organism>
<dbReference type="EMBL" id="JAFBBK010000001">
    <property type="protein sequence ID" value="MBM7416539.1"/>
    <property type="molecule type" value="Genomic_DNA"/>
</dbReference>
<evidence type="ECO:0000313" key="3">
    <source>
        <dbReference type="Proteomes" id="UP000703038"/>
    </source>
</evidence>
<keyword evidence="1" id="KW-0472">Membrane</keyword>
<keyword evidence="3" id="KW-1185">Reference proteome</keyword>
<proteinExistence type="predicted"/>
<comment type="caution">
    <text evidence="2">The sequence shown here is derived from an EMBL/GenBank/DDBJ whole genome shotgun (WGS) entry which is preliminary data.</text>
</comment>
<evidence type="ECO:0000313" key="2">
    <source>
        <dbReference type="EMBL" id="MBM7416539.1"/>
    </source>
</evidence>